<evidence type="ECO:0000313" key="1">
    <source>
        <dbReference type="EMBL" id="EHL11089.1"/>
    </source>
</evidence>
<sequence>MTLVQITGKKNEEQLTTTSRLIAEIFEKRHSDVIRAIENLECSQDFTERNFALSDYKDDSGKSNKEYIITKDGFVMLAMGFTGEKAFKFKEQYINAFNSMERELKRIYEERQQWVIEREKGKLVRHILTDTIKMKVADSPNKKFMYPNYTKLIYKILFGKSFNELKEIYQIKAKESLRDYISSEELKELEQMEMLISSLINLGWSYEQIKEFIMQNQIKKLAC</sequence>
<dbReference type="NCBIfam" id="TIGR02681">
    <property type="entry name" value="phage_pRha"/>
    <property type="match status" value="1"/>
</dbReference>
<dbReference type="BioCyc" id="EBAC796937-HMP:GMGH-628-MONOMER"/>
<accession>G9X2L9</accession>
<dbReference type="AlphaFoldDB" id="G9X2L9"/>
<dbReference type="HOGENOM" id="CLU_046670_9_0_9"/>
<dbReference type="InterPro" id="IPR014054">
    <property type="entry name" value="Phage_regulatory_Rha"/>
</dbReference>
<evidence type="ECO:0008006" key="3">
    <source>
        <dbReference type="Google" id="ProtNLM"/>
    </source>
</evidence>
<name>G9X2L9_9FIRM</name>
<gene>
    <name evidence="1" type="ORF">HMPREF9629_00626</name>
</gene>
<proteinExistence type="predicted"/>
<dbReference type="RefSeq" id="WP_009524862.1">
    <property type="nucleotide sequence ID" value="NZ_JH414548.1"/>
</dbReference>
<dbReference type="Pfam" id="PF09669">
    <property type="entry name" value="Phage_pRha"/>
    <property type="match status" value="1"/>
</dbReference>
<organism evidence="1 2">
    <name type="scientific">Peptoanaerobacter stomatis</name>
    <dbReference type="NCBI Taxonomy" id="796937"/>
    <lineage>
        <taxon>Bacteria</taxon>
        <taxon>Bacillati</taxon>
        <taxon>Bacillota</taxon>
        <taxon>Clostridia</taxon>
        <taxon>Peptostreptococcales</taxon>
        <taxon>Filifactoraceae</taxon>
        <taxon>Peptoanaerobacter</taxon>
    </lineage>
</organism>
<dbReference type="Proteomes" id="UP000006437">
    <property type="component" value="Unassembled WGS sequence"/>
</dbReference>
<dbReference type="EMBL" id="AFZE01000056">
    <property type="protein sequence ID" value="EHL11089.1"/>
    <property type="molecule type" value="Genomic_DNA"/>
</dbReference>
<reference evidence="1 2" key="1">
    <citation type="submission" date="2011-08" db="EMBL/GenBank/DDBJ databases">
        <title>The Genome Sequence of Eubacteriaceae bacterium ACC19a.</title>
        <authorList>
            <consortium name="The Broad Institute Genome Sequencing Platform"/>
            <person name="Earl A."/>
            <person name="Ward D."/>
            <person name="Feldgarden M."/>
            <person name="Gevers D."/>
            <person name="Sizova M."/>
            <person name="Hazen A."/>
            <person name="Epstein S."/>
            <person name="Young S.K."/>
            <person name="Zeng Q."/>
            <person name="Gargeya S."/>
            <person name="Fitzgerald M."/>
            <person name="Haas B."/>
            <person name="Abouelleil A."/>
            <person name="Alvarado L."/>
            <person name="Arachchi H.M."/>
            <person name="Berlin A."/>
            <person name="Brown A."/>
            <person name="Chapman S.B."/>
            <person name="Chen Z."/>
            <person name="Dunbar C."/>
            <person name="Freedman E."/>
            <person name="Gearin G."/>
            <person name="Gellesch M."/>
            <person name="Goldberg J."/>
            <person name="Griggs A."/>
            <person name="Gujja S."/>
            <person name="Heiman D."/>
            <person name="Howarth C."/>
            <person name="Larson L."/>
            <person name="Lui A."/>
            <person name="MacDonald P.J.P."/>
            <person name="Montmayeur A."/>
            <person name="Murphy C."/>
            <person name="Neiman D."/>
            <person name="Pearson M."/>
            <person name="Priest M."/>
            <person name="Roberts A."/>
            <person name="Saif S."/>
            <person name="Shea T."/>
            <person name="Shenoy N."/>
            <person name="Sisk P."/>
            <person name="Stolte C."/>
            <person name="Sykes S."/>
            <person name="Wortman J."/>
            <person name="Nusbaum C."/>
            <person name="Birren B."/>
        </authorList>
    </citation>
    <scope>NUCLEOTIDE SEQUENCE [LARGE SCALE GENOMIC DNA]</scope>
    <source>
        <strain evidence="1 2">ACC19a</strain>
    </source>
</reference>
<evidence type="ECO:0000313" key="2">
    <source>
        <dbReference type="Proteomes" id="UP000006437"/>
    </source>
</evidence>
<dbReference type="PATRIC" id="fig|796937.3.peg.1860"/>
<protein>
    <recommendedName>
        <fullName evidence="3">Phage regulatory protein, Rha family</fullName>
    </recommendedName>
</protein>
<comment type="caution">
    <text evidence="1">The sequence shown here is derived from an EMBL/GenBank/DDBJ whole genome shotgun (WGS) entry which is preliminary data.</text>
</comment>